<evidence type="ECO:0000313" key="1">
    <source>
        <dbReference type="EMBL" id="KKS14175.1"/>
    </source>
</evidence>
<dbReference type="InterPro" id="IPR022148">
    <property type="entry name" value="CopG_antitoxin"/>
</dbReference>
<dbReference type="Proteomes" id="UP000034753">
    <property type="component" value="Unassembled WGS sequence"/>
</dbReference>
<sequence>MKKYKLDEKEKQLLEEIEKGEWKPVKDFPKQKKMYEKYARNFLNKNKNINLRISERDLSKIKAKAIEEGMPYQTLAASILHKFVNQ</sequence>
<dbReference type="Pfam" id="PF12441">
    <property type="entry name" value="CopG_antitoxin"/>
    <property type="match status" value="1"/>
</dbReference>
<protein>
    <recommendedName>
        <fullName evidence="3">Antitoxin</fullName>
    </recommendedName>
</protein>
<accession>A0A0G0WN18</accession>
<comment type="caution">
    <text evidence="1">The sequence shown here is derived from an EMBL/GenBank/DDBJ whole genome shotgun (WGS) entry which is preliminary data.</text>
</comment>
<reference evidence="1 2" key="1">
    <citation type="journal article" date="2015" name="Nature">
        <title>rRNA introns, odd ribosomes, and small enigmatic genomes across a large radiation of phyla.</title>
        <authorList>
            <person name="Brown C.T."/>
            <person name="Hug L.A."/>
            <person name="Thomas B.C."/>
            <person name="Sharon I."/>
            <person name="Castelle C.J."/>
            <person name="Singh A."/>
            <person name="Wilkins M.J."/>
            <person name="Williams K.H."/>
            <person name="Banfield J.F."/>
        </authorList>
    </citation>
    <scope>NUCLEOTIDE SEQUENCE [LARGE SCALE GENOMIC DNA]</scope>
</reference>
<evidence type="ECO:0000313" key="2">
    <source>
        <dbReference type="Proteomes" id="UP000034753"/>
    </source>
</evidence>
<gene>
    <name evidence="1" type="ORF">UU67_C0006G0015</name>
</gene>
<name>A0A0G0WN18_9BACT</name>
<evidence type="ECO:0008006" key="3">
    <source>
        <dbReference type="Google" id="ProtNLM"/>
    </source>
</evidence>
<organism evidence="1 2">
    <name type="scientific">Candidatus Daviesbacteria bacterium GW2011_GWB1_41_5</name>
    <dbReference type="NCBI Taxonomy" id="1618429"/>
    <lineage>
        <taxon>Bacteria</taxon>
        <taxon>Candidatus Daviesiibacteriota</taxon>
    </lineage>
</organism>
<dbReference type="EMBL" id="LCBN01000006">
    <property type="protein sequence ID" value="KKS14175.1"/>
    <property type="molecule type" value="Genomic_DNA"/>
</dbReference>
<proteinExistence type="predicted"/>
<dbReference type="AlphaFoldDB" id="A0A0G0WN18"/>